<protein>
    <recommendedName>
        <fullName evidence="3">Peptidase A2 domain-containing protein</fullName>
    </recommendedName>
</protein>
<evidence type="ECO:0008006" key="3">
    <source>
        <dbReference type="Google" id="ProtNLM"/>
    </source>
</evidence>
<reference evidence="1" key="1">
    <citation type="submission" date="2024-04" db="EMBL/GenBank/DDBJ databases">
        <authorList>
            <consortium name="Molecular Ecology Group"/>
        </authorList>
    </citation>
    <scope>NUCLEOTIDE SEQUENCE</scope>
</reference>
<dbReference type="EMBL" id="CAXIPU020000452">
    <property type="protein sequence ID" value="CAL1672173.1"/>
    <property type="molecule type" value="Genomic_DNA"/>
</dbReference>
<evidence type="ECO:0000313" key="2">
    <source>
        <dbReference type="Proteomes" id="UP001497644"/>
    </source>
</evidence>
<dbReference type="Proteomes" id="UP001497644">
    <property type="component" value="Unassembled WGS sequence"/>
</dbReference>
<gene>
    <name evidence="1" type="ORF">LPLAT_LOCUS5577</name>
</gene>
<dbReference type="AlphaFoldDB" id="A0AAV2MXE0"/>
<evidence type="ECO:0000313" key="1">
    <source>
        <dbReference type="EMBL" id="CAL1672173.1"/>
    </source>
</evidence>
<organism evidence="1 2">
    <name type="scientific">Lasius platythorax</name>
    <dbReference type="NCBI Taxonomy" id="488582"/>
    <lineage>
        <taxon>Eukaryota</taxon>
        <taxon>Metazoa</taxon>
        <taxon>Ecdysozoa</taxon>
        <taxon>Arthropoda</taxon>
        <taxon>Hexapoda</taxon>
        <taxon>Insecta</taxon>
        <taxon>Pterygota</taxon>
        <taxon>Neoptera</taxon>
        <taxon>Endopterygota</taxon>
        <taxon>Hymenoptera</taxon>
        <taxon>Apocrita</taxon>
        <taxon>Aculeata</taxon>
        <taxon>Formicoidea</taxon>
        <taxon>Formicidae</taxon>
        <taxon>Formicinae</taxon>
        <taxon>Lasius</taxon>
        <taxon>Lasius</taxon>
    </lineage>
</organism>
<name>A0AAV2MXE0_9HYME</name>
<proteinExistence type="predicted"/>
<sequence>MLLATSRALLRKGNRELHPVRLLIDHGSELSFITEDVVQRAQLTRRAASIPLLGIGGTYSGRTKGSVSIQLKSIQDSASHCQIRAFVLPRLTAKLPSFSVSSPSWPHISGLQLANPDYSISGPIQVIIDSDNYHAVIRPGLIPGDSSSPTAQQTIFGWSSVALFQQQIHLFPRTRIIVRRITTYKTLFQDSGHRRNSLIPPEQG</sequence>
<accession>A0AAV2MXE0</accession>
<keyword evidence="2" id="KW-1185">Reference proteome</keyword>
<comment type="caution">
    <text evidence="1">The sequence shown here is derived from an EMBL/GenBank/DDBJ whole genome shotgun (WGS) entry which is preliminary data.</text>
</comment>